<feature type="binding site" evidence="5">
    <location>
        <position position="146"/>
    </location>
    <ligand>
        <name>NAD(+)</name>
        <dbReference type="ChEBI" id="CHEBI:57540"/>
    </ligand>
</feature>
<gene>
    <name evidence="5" type="primary">pdxB</name>
    <name evidence="8" type="ORF">HMPREF1535_01523</name>
</gene>
<dbReference type="Gene3D" id="3.30.1370.170">
    <property type="match status" value="1"/>
</dbReference>
<feature type="active site" description="Proton donor" evidence="5">
    <location>
        <position position="254"/>
    </location>
</feature>
<feature type="binding site" evidence="5">
    <location>
        <position position="257"/>
    </location>
    <ligand>
        <name>NAD(+)</name>
        <dbReference type="ChEBI" id="CHEBI:57540"/>
    </ligand>
</feature>
<dbReference type="InterPro" id="IPR006140">
    <property type="entry name" value="D-isomer_DH_NAD-bd"/>
</dbReference>
<feature type="binding site" evidence="5">
    <location>
        <position position="175"/>
    </location>
    <ligand>
        <name>NAD(+)</name>
        <dbReference type="ChEBI" id="CHEBI:57540"/>
    </ligand>
</feature>
<sequence>MKIVADNTVPYLKGVAEPIAEIKYLNSNEFTPSTIHDADALIVRSIDKCTRELLQGSHVKLITTATIGFDHIDIKYCDEAGITWKNAPGCNAVSVAQYVLASLITIALRRGETLQGKTIGIVGVGHVGKELEKLCTAYGLHILRNDPPRAEEEGAAGFVSLDTIAEEADIITFHTPLTKEGPFATRHLANEVFFNKTRKKPWFVNASRGAVHDTTALIKALKSGKISEAVIDCWENEPAIDRELLSLTAVATPHIAGFSADGKANGTRTCLENIERFFGVKIEKLREVMPPEPADPVIDLAGVTEHRIEHAILKSFSPLGVDRALRETPEKFEWFRANYHHPREFAAYTVKNATTEERELFDKLGFK</sequence>
<dbReference type="GO" id="GO:0016618">
    <property type="term" value="F:hydroxypyruvate reductase [NAD(P)H] activity"/>
    <property type="evidence" value="ECO:0007669"/>
    <property type="project" value="TreeGrafter"/>
</dbReference>
<evidence type="ECO:0000256" key="2">
    <source>
        <dbReference type="ARBA" id="ARBA00023002"/>
    </source>
</evidence>
<comment type="function">
    <text evidence="5">Catalyzes the oxidation of erythronate-4-phosphate to 3-hydroxy-2-oxo-4-phosphonooxybutanoate.</text>
</comment>
<evidence type="ECO:0000256" key="1">
    <source>
        <dbReference type="ARBA" id="ARBA00022490"/>
    </source>
</evidence>
<organism evidence="8 9">
    <name type="scientific">Parabacteroides goldsteinii DSM 19448 = WAL 12034</name>
    <dbReference type="NCBI Taxonomy" id="927665"/>
    <lineage>
        <taxon>Bacteria</taxon>
        <taxon>Pseudomonadati</taxon>
        <taxon>Bacteroidota</taxon>
        <taxon>Bacteroidia</taxon>
        <taxon>Bacteroidales</taxon>
        <taxon>Tannerellaceae</taxon>
        <taxon>Parabacteroides</taxon>
    </lineage>
</organism>
<dbReference type="GO" id="GO:0051287">
    <property type="term" value="F:NAD binding"/>
    <property type="evidence" value="ECO:0007669"/>
    <property type="project" value="InterPro"/>
</dbReference>
<evidence type="ECO:0000256" key="5">
    <source>
        <dbReference type="HAMAP-Rule" id="MF_01825"/>
    </source>
</evidence>
<feature type="domain" description="D-isomer specific 2-hydroxyacid dehydrogenase catalytic" evidence="6">
    <location>
        <begin position="21"/>
        <end position="278"/>
    </location>
</feature>
<dbReference type="HOGENOM" id="CLU_019796_4_0_10"/>
<dbReference type="NCBIfam" id="NF001309">
    <property type="entry name" value="PRK00257.1"/>
    <property type="match status" value="1"/>
</dbReference>
<comment type="subcellular location">
    <subcellularLocation>
        <location evidence="5">Cytoplasm</location>
    </subcellularLocation>
</comment>
<dbReference type="GO" id="GO:0008615">
    <property type="term" value="P:pyridoxine biosynthetic process"/>
    <property type="evidence" value="ECO:0007669"/>
    <property type="project" value="UniProtKB-UniRule"/>
</dbReference>
<evidence type="ECO:0000256" key="4">
    <source>
        <dbReference type="ARBA" id="ARBA00023096"/>
    </source>
</evidence>
<dbReference type="EMBL" id="AQHV01000010">
    <property type="protein sequence ID" value="KKB56871.1"/>
    <property type="molecule type" value="Genomic_DNA"/>
</dbReference>
<dbReference type="SUPFAM" id="SSF52283">
    <property type="entry name" value="Formate/glycerate dehydrogenase catalytic domain-like"/>
    <property type="match status" value="1"/>
</dbReference>
<comment type="pathway">
    <text evidence="5">Cofactor biosynthesis; pyridoxine 5'-phosphate biosynthesis; pyridoxine 5'-phosphate from D-erythrose 4-phosphate: step 2/5.</text>
</comment>
<comment type="similarity">
    <text evidence="5">Belongs to the D-isomer specific 2-hydroxyacid dehydrogenase family. PdxB subfamily.</text>
</comment>
<dbReference type="GO" id="GO:0030267">
    <property type="term" value="F:glyoxylate reductase (NADPH) activity"/>
    <property type="evidence" value="ECO:0007669"/>
    <property type="project" value="TreeGrafter"/>
</dbReference>
<dbReference type="PANTHER" id="PTHR10996">
    <property type="entry name" value="2-HYDROXYACID DEHYDROGENASE-RELATED"/>
    <property type="match status" value="1"/>
</dbReference>
<dbReference type="Proteomes" id="UP000033047">
    <property type="component" value="Unassembled WGS sequence"/>
</dbReference>
<dbReference type="InterPro" id="IPR036291">
    <property type="entry name" value="NAD(P)-bd_dom_sf"/>
</dbReference>
<evidence type="ECO:0000313" key="8">
    <source>
        <dbReference type="EMBL" id="KKB56871.1"/>
    </source>
</evidence>
<evidence type="ECO:0000256" key="3">
    <source>
        <dbReference type="ARBA" id="ARBA00023027"/>
    </source>
</evidence>
<dbReference type="AlphaFoldDB" id="A0A0F5JGB4"/>
<protein>
    <recommendedName>
        <fullName evidence="5">Erythronate-4-phosphate dehydrogenase</fullName>
        <ecNumber evidence="5">1.1.1.290</ecNumber>
    </recommendedName>
</protein>
<dbReference type="PATRIC" id="fig|927665.4.peg.1556"/>
<dbReference type="RefSeq" id="WP_046145741.1">
    <property type="nucleotide sequence ID" value="NZ_KQ033912.1"/>
</dbReference>
<comment type="caution">
    <text evidence="8">The sequence shown here is derived from an EMBL/GenBank/DDBJ whole genome shotgun (WGS) entry which is preliminary data.</text>
</comment>
<dbReference type="Pfam" id="PF00389">
    <property type="entry name" value="2-Hacid_dh"/>
    <property type="match status" value="1"/>
</dbReference>
<dbReference type="GO" id="GO:0005829">
    <property type="term" value="C:cytosol"/>
    <property type="evidence" value="ECO:0007669"/>
    <property type="project" value="TreeGrafter"/>
</dbReference>
<comment type="subunit">
    <text evidence="5">Homodimer.</text>
</comment>
<evidence type="ECO:0000259" key="6">
    <source>
        <dbReference type="Pfam" id="PF00389"/>
    </source>
</evidence>
<reference evidence="8 9" key="1">
    <citation type="submission" date="2013-04" db="EMBL/GenBank/DDBJ databases">
        <title>The Genome Sequence of Parabacteroides goldsteinii DSM 19448.</title>
        <authorList>
            <consortium name="The Broad Institute Genomics Platform"/>
            <person name="Earl A."/>
            <person name="Ward D."/>
            <person name="Feldgarden M."/>
            <person name="Gevers D."/>
            <person name="Martens E."/>
            <person name="Sakamoto M."/>
            <person name="Benno Y."/>
            <person name="Song Y."/>
            <person name="Liu C."/>
            <person name="Lee J."/>
            <person name="Bolanos M."/>
            <person name="Vaisanen M.L."/>
            <person name="Finegold S.M."/>
            <person name="Walker B."/>
            <person name="Young S."/>
            <person name="Zeng Q."/>
            <person name="Gargeya S."/>
            <person name="Fitzgerald M."/>
            <person name="Haas B."/>
            <person name="Abouelleil A."/>
            <person name="Allen A.W."/>
            <person name="Alvarado L."/>
            <person name="Arachchi H.M."/>
            <person name="Berlin A.M."/>
            <person name="Chapman S.B."/>
            <person name="Gainer-Dewar J."/>
            <person name="Goldberg J."/>
            <person name="Griggs A."/>
            <person name="Gujja S."/>
            <person name="Hansen M."/>
            <person name="Howarth C."/>
            <person name="Imamovic A."/>
            <person name="Ireland A."/>
            <person name="Larimer J."/>
            <person name="McCowan C."/>
            <person name="Murphy C."/>
            <person name="Pearson M."/>
            <person name="Poon T.W."/>
            <person name="Priest M."/>
            <person name="Roberts A."/>
            <person name="Saif S."/>
            <person name="Shea T."/>
            <person name="Sisk P."/>
            <person name="Sykes S."/>
            <person name="Wortman J."/>
            <person name="Nusbaum C."/>
            <person name="Birren B."/>
        </authorList>
    </citation>
    <scope>NUCLEOTIDE SEQUENCE [LARGE SCALE GENOMIC DNA]</scope>
    <source>
        <strain evidence="8 9">DSM 19448</strain>
    </source>
</reference>
<name>A0A0F5JGB4_9BACT</name>
<evidence type="ECO:0000313" key="9">
    <source>
        <dbReference type="Proteomes" id="UP000033047"/>
    </source>
</evidence>
<dbReference type="InterPro" id="IPR038251">
    <property type="entry name" value="PdxB_dimer_sf"/>
</dbReference>
<feature type="binding site" evidence="5">
    <location>
        <position position="45"/>
    </location>
    <ligand>
        <name>substrate</name>
    </ligand>
</feature>
<keyword evidence="4 5" id="KW-0664">Pyridoxine biosynthesis</keyword>
<dbReference type="InterPro" id="IPR020921">
    <property type="entry name" value="Erythronate-4-P_DHase"/>
</dbReference>
<feature type="active site" evidence="5">
    <location>
        <position position="237"/>
    </location>
</feature>
<dbReference type="GO" id="GO:0033711">
    <property type="term" value="F:4-phosphoerythronate dehydrogenase activity"/>
    <property type="evidence" value="ECO:0007669"/>
    <property type="project" value="UniProtKB-EC"/>
</dbReference>
<dbReference type="PANTHER" id="PTHR10996:SF178">
    <property type="entry name" value="2-HYDROXYACID DEHYDROGENASE YGL185C-RELATED"/>
    <property type="match status" value="1"/>
</dbReference>
<dbReference type="UniPathway" id="UPA00244">
    <property type="reaction ID" value="UER00310"/>
</dbReference>
<dbReference type="InterPro" id="IPR050223">
    <property type="entry name" value="D-isomer_2-hydroxyacid_DH"/>
</dbReference>
<comment type="caution">
    <text evidence="5">Lacks conserved residue(s) required for the propagation of feature annotation.</text>
</comment>
<feature type="domain" description="D-isomer specific 2-hydroxyacid dehydrogenase NAD-binding" evidence="7">
    <location>
        <begin position="110"/>
        <end position="256"/>
    </location>
</feature>
<keyword evidence="3 5" id="KW-0520">NAD</keyword>
<feature type="binding site" evidence="5">
    <location>
        <position position="66"/>
    </location>
    <ligand>
        <name>substrate</name>
    </ligand>
</feature>
<accession>A0A0F5JGB4</accession>
<dbReference type="Gene3D" id="3.40.50.720">
    <property type="entry name" value="NAD(P)-binding Rossmann-like Domain"/>
    <property type="match status" value="2"/>
</dbReference>
<proteinExistence type="inferred from homology"/>
<dbReference type="Pfam" id="PF02826">
    <property type="entry name" value="2-Hacid_dh_C"/>
    <property type="match status" value="1"/>
</dbReference>
<feature type="active site" evidence="5">
    <location>
        <position position="208"/>
    </location>
</feature>
<comment type="catalytic activity">
    <reaction evidence="5">
        <text>4-phospho-D-erythronate + NAD(+) = (R)-3-hydroxy-2-oxo-4-phosphooxybutanoate + NADH + H(+)</text>
        <dbReference type="Rhea" id="RHEA:18829"/>
        <dbReference type="ChEBI" id="CHEBI:15378"/>
        <dbReference type="ChEBI" id="CHEBI:57540"/>
        <dbReference type="ChEBI" id="CHEBI:57945"/>
        <dbReference type="ChEBI" id="CHEBI:58538"/>
        <dbReference type="ChEBI" id="CHEBI:58766"/>
        <dbReference type="EC" id="1.1.1.290"/>
    </reaction>
</comment>
<dbReference type="InterPro" id="IPR006139">
    <property type="entry name" value="D-isomer_2_OHA_DH_cat_dom"/>
</dbReference>
<dbReference type="STRING" id="927665.HMPREF1535_01523"/>
<feature type="binding site" evidence="5">
    <location>
        <position position="232"/>
    </location>
    <ligand>
        <name>NAD(+)</name>
        <dbReference type="ChEBI" id="CHEBI:57540"/>
    </ligand>
</feature>
<dbReference type="HAMAP" id="MF_01825">
    <property type="entry name" value="PdxB"/>
    <property type="match status" value="1"/>
</dbReference>
<dbReference type="EC" id="1.1.1.290" evidence="5"/>
<keyword evidence="1 5" id="KW-0963">Cytoplasm</keyword>
<dbReference type="SUPFAM" id="SSF51735">
    <property type="entry name" value="NAD(P)-binding Rossmann-fold domains"/>
    <property type="match status" value="1"/>
</dbReference>
<feature type="binding site" evidence="5">
    <location>
        <begin position="206"/>
        <end position="208"/>
    </location>
    <ligand>
        <name>NAD(+)</name>
        <dbReference type="ChEBI" id="CHEBI:57540"/>
    </ligand>
</feature>
<keyword evidence="2 5" id="KW-0560">Oxidoreductase</keyword>
<evidence type="ECO:0000259" key="7">
    <source>
        <dbReference type="Pfam" id="PF02826"/>
    </source>
</evidence>
<dbReference type="CDD" id="cd12158">
    <property type="entry name" value="ErythrP_dh"/>
    <property type="match status" value="1"/>
</dbReference>